<protein>
    <submittedName>
        <fullName evidence="1">Uncharacterized protein</fullName>
    </submittedName>
</protein>
<sequence length="115" mass="12322">MWIGNLIITQSLVQCRRAGPVGQRVLVAAALLKEVLPGTSNDRRLKTRGVCETWPVPPDDCACRPFEEPGAEPSGSGRSAADSSEATYFSLLAQWRLGIISARVARKAEEAIASA</sequence>
<evidence type="ECO:0000313" key="2">
    <source>
        <dbReference type="Proteomes" id="UP000287166"/>
    </source>
</evidence>
<dbReference type="Proteomes" id="UP000287166">
    <property type="component" value="Unassembled WGS sequence"/>
</dbReference>
<keyword evidence="2" id="KW-1185">Reference proteome</keyword>
<dbReference type="GeneID" id="38775772"/>
<evidence type="ECO:0000313" key="1">
    <source>
        <dbReference type="EMBL" id="GBE78855.1"/>
    </source>
</evidence>
<comment type="caution">
    <text evidence="1">The sequence shown here is derived from an EMBL/GenBank/DDBJ whole genome shotgun (WGS) entry which is preliminary data.</text>
</comment>
<dbReference type="InParanoid" id="A0A401G9L4"/>
<accession>A0A401G9L4</accession>
<dbReference type="RefSeq" id="XP_027609768.1">
    <property type="nucleotide sequence ID" value="XM_027753967.1"/>
</dbReference>
<proteinExistence type="predicted"/>
<dbReference type="EMBL" id="BFAD01000002">
    <property type="protein sequence ID" value="GBE78855.1"/>
    <property type="molecule type" value="Genomic_DNA"/>
</dbReference>
<gene>
    <name evidence="1" type="ORF">SCP_0200520</name>
</gene>
<name>A0A401G9L4_9APHY</name>
<dbReference type="AlphaFoldDB" id="A0A401G9L4"/>
<organism evidence="1 2">
    <name type="scientific">Sparassis crispa</name>
    <dbReference type="NCBI Taxonomy" id="139825"/>
    <lineage>
        <taxon>Eukaryota</taxon>
        <taxon>Fungi</taxon>
        <taxon>Dikarya</taxon>
        <taxon>Basidiomycota</taxon>
        <taxon>Agaricomycotina</taxon>
        <taxon>Agaricomycetes</taxon>
        <taxon>Polyporales</taxon>
        <taxon>Sparassidaceae</taxon>
        <taxon>Sparassis</taxon>
    </lineage>
</organism>
<reference evidence="1 2" key="1">
    <citation type="journal article" date="2018" name="Sci. Rep.">
        <title>Genome sequence of the cauliflower mushroom Sparassis crispa (Hanabiratake) and its association with beneficial usage.</title>
        <authorList>
            <person name="Kiyama R."/>
            <person name="Furutani Y."/>
            <person name="Kawaguchi K."/>
            <person name="Nakanishi T."/>
        </authorList>
    </citation>
    <scope>NUCLEOTIDE SEQUENCE [LARGE SCALE GENOMIC DNA]</scope>
</reference>